<dbReference type="PROSITE" id="PS51755">
    <property type="entry name" value="OMPR_PHOB"/>
    <property type="match status" value="1"/>
</dbReference>
<proteinExistence type="predicted"/>
<dbReference type="Pfam" id="PF00072">
    <property type="entry name" value="Response_reg"/>
    <property type="match status" value="1"/>
</dbReference>
<feature type="DNA-binding region" description="OmpR/PhoB-type" evidence="7">
    <location>
        <begin position="103"/>
        <end position="202"/>
    </location>
</feature>
<organism evidence="10 11">
    <name type="scientific">Scopulibacillus daqui</name>
    <dbReference type="NCBI Taxonomy" id="1469162"/>
    <lineage>
        <taxon>Bacteria</taxon>
        <taxon>Bacillati</taxon>
        <taxon>Bacillota</taxon>
        <taxon>Bacilli</taxon>
        <taxon>Bacillales</taxon>
        <taxon>Sporolactobacillaceae</taxon>
        <taxon>Scopulibacillus</taxon>
    </lineage>
</organism>
<name>A0ABS2Q321_9BACL</name>
<keyword evidence="4 7" id="KW-0238">DNA-binding</keyword>
<dbReference type="Proteomes" id="UP000808914">
    <property type="component" value="Unassembled WGS sequence"/>
</dbReference>
<gene>
    <name evidence="10" type="ORF">JOD45_002925</name>
</gene>
<evidence type="ECO:0000256" key="3">
    <source>
        <dbReference type="ARBA" id="ARBA00023015"/>
    </source>
</evidence>
<keyword evidence="11" id="KW-1185">Reference proteome</keyword>
<evidence type="ECO:0000256" key="4">
    <source>
        <dbReference type="ARBA" id="ARBA00023125"/>
    </source>
</evidence>
<evidence type="ECO:0000313" key="11">
    <source>
        <dbReference type="Proteomes" id="UP000808914"/>
    </source>
</evidence>
<dbReference type="PANTHER" id="PTHR48111">
    <property type="entry name" value="REGULATOR OF RPOS"/>
    <property type="match status" value="1"/>
</dbReference>
<dbReference type="PANTHER" id="PTHR48111:SF2">
    <property type="entry name" value="RESPONSE REGULATOR SAER"/>
    <property type="match status" value="1"/>
</dbReference>
<keyword evidence="2" id="KW-0902">Two-component regulatory system</keyword>
<dbReference type="SMART" id="SM00448">
    <property type="entry name" value="REC"/>
    <property type="match status" value="1"/>
</dbReference>
<dbReference type="InterPro" id="IPR039420">
    <property type="entry name" value="WalR-like"/>
</dbReference>
<dbReference type="CDD" id="cd17574">
    <property type="entry name" value="REC_OmpR"/>
    <property type="match status" value="1"/>
</dbReference>
<evidence type="ECO:0000256" key="5">
    <source>
        <dbReference type="ARBA" id="ARBA00023163"/>
    </source>
</evidence>
<dbReference type="Pfam" id="PF00486">
    <property type="entry name" value="Trans_reg_C"/>
    <property type="match status" value="1"/>
</dbReference>
<dbReference type="GO" id="GO:0003677">
    <property type="term" value="F:DNA binding"/>
    <property type="evidence" value="ECO:0007669"/>
    <property type="project" value="UniProtKB-KW"/>
</dbReference>
<dbReference type="InterPro" id="IPR036388">
    <property type="entry name" value="WH-like_DNA-bd_sf"/>
</dbReference>
<evidence type="ECO:0000256" key="2">
    <source>
        <dbReference type="ARBA" id="ARBA00023012"/>
    </source>
</evidence>
<protein>
    <submittedName>
        <fullName evidence="10">DNA-binding response OmpR family regulator</fullName>
    </submittedName>
</protein>
<dbReference type="Gene3D" id="3.40.50.2300">
    <property type="match status" value="1"/>
</dbReference>
<reference evidence="10 11" key="1">
    <citation type="submission" date="2021-01" db="EMBL/GenBank/DDBJ databases">
        <title>Genomic Encyclopedia of Type Strains, Phase IV (KMG-IV): sequencing the most valuable type-strain genomes for metagenomic binning, comparative biology and taxonomic classification.</title>
        <authorList>
            <person name="Goeker M."/>
        </authorList>
    </citation>
    <scope>NUCLEOTIDE SEQUENCE [LARGE SCALE GENOMIC DNA]</scope>
    <source>
        <strain evidence="10 11">DSM 28236</strain>
    </source>
</reference>
<keyword evidence="3" id="KW-0805">Transcription regulation</keyword>
<evidence type="ECO:0000256" key="6">
    <source>
        <dbReference type="PROSITE-ProRule" id="PRU00169"/>
    </source>
</evidence>
<dbReference type="InterPro" id="IPR011006">
    <property type="entry name" value="CheY-like_superfamily"/>
</dbReference>
<feature type="domain" description="Response regulatory" evidence="8">
    <location>
        <begin position="1"/>
        <end position="88"/>
    </location>
</feature>
<dbReference type="EMBL" id="JAFBER010000027">
    <property type="protein sequence ID" value="MBM7646692.1"/>
    <property type="molecule type" value="Genomic_DNA"/>
</dbReference>
<feature type="modified residue" description="4-aspartylphosphate" evidence="6">
    <location>
        <position position="24"/>
    </location>
</feature>
<dbReference type="Gene3D" id="1.10.10.10">
    <property type="entry name" value="Winged helix-like DNA-binding domain superfamily/Winged helix DNA-binding domain"/>
    <property type="match status" value="1"/>
</dbReference>
<feature type="domain" description="OmpR/PhoB-type" evidence="9">
    <location>
        <begin position="103"/>
        <end position="202"/>
    </location>
</feature>
<evidence type="ECO:0000313" key="10">
    <source>
        <dbReference type="EMBL" id="MBM7646692.1"/>
    </source>
</evidence>
<keyword evidence="1 6" id="KW-0597">Phosphoprotein</keyword>
<keyword evidence="5" id="KW-0804">Transcription</keyword>
<accession>A0ABS2Q321</accession>
<dbReference type="InterPro" id="IPR001867">
    <property type="entry name" value="OmpR/PhoB-type_DNA-bd"/>
</dbReference>
<evidence type="ECO:0000259" key="9">
    <source>
        <dbReference type="PROSITE" id="PS51755"/>
    </source>
</evidence>
<evidence type="ECO:0000256" key="7">
    <source>
        <dbReference type="PROSITE-ProRule" id="PRU01091"/>
    </source>
</evidence>
<dbReference type="PROSITE" id="PS50110">
    <property type="entry name" value="RESPONSE_REGULATORY"/>
    <property type="match status" value="1"/>
</dbReference>
<evidence type="ECO:0000259" key="8">
    <source>
        <dbReference type="PROSITE" id="PS50110"/>
    </source>
</evidence>
<comment type="caution">
    <text evidence="10">The sequence shown here is derived from an EMBL/GenBank/DDBJ whole genome shotgun (WGS) entry which is preliminary data.</text>
</comment>
<dbReference type="SMART" id="SM00862">
    <property type="entry name" value="Trans_reg_C"/>
    <property type="match status" value="1"/>
</dbReference>
<dbReference type="SUPFAM" id="SSF52172">
    <property type="entry name" value="CheY-like"/>
    <property type="match status" value="1"/>
</dbReference>
<sequence length="203" mass="23245">MSEARDGKEAVEKAGENTDLILLDIMMPGIDGLEVCKQIRNRVVCPIIFISAASSDMNKMKVFSLGGDDFISKPFSLRELMYKIDALFKMKERLLQNYEENKRKRMIIDDLIVDISSREIMYNKQVIPFTKKEFDLLVLLLSSPKQVFTKDQIYENISGIDGKGDVNSIVEHVKNIRHKLASAGFPNNHLQTVWGIGYQWNNQ</sequence>
<dbReference type="InterPro" id="IPR001789">
    <property type="entry name" value="Sig_transdc_resp-reg_receiver"/>
</dbReference>
<evidence type="ECO:0000256" key="1">
    <source>
        <dbReference type="ARBA" id="ARBA00022553"/>
    </source>
</evidence>
<dbReference type="CDD" id="cd00383">
    <property type="entry name" value="trans_reg_C"/>
    <property type="match status" value="1"/>
</dbReference>